<accession>A0A1N6N9A8</accession>
<dbReference type="InterPro" id="IPR000182">
    <property type="entry name" value="GNAT_dom"/>
</dbReference>
<evidence type="ECO:0000313" key="5">
    <source>
        <dbReference type="Proteomes" id="UP000186895"/>
    </source>
</evidence>
<keyword evidence="2" id="KW-0012">Acyltransferase</keyword>
<dbReference type="SUPFAM" id="SSF55729">
    <property type="entry name" value="Acyl-CoA N-acyltransferases (Nat)"/>
    <property type="match status" value="1"/>
</dbReference>
<name>A0A1N6N9A8_9GAMM</name>
<dbReference type="AlphaFoldDB" id="A0A1N6N9A8"/>
<dbReference type="EMBL" id="FTMN01000001">
    <property type="protein sequence ID" value="SIP88649.1"/>
    <property type="molecule type" value="Genomic_DNA"/>
</dbReference>
<evidence type="ECO:0000256" key="1">
    <source>
        <dbReference type="ARBA" id="ARBA00022679"/>
    </source>
</evidence>
<dbReference type="InterPro" id="IPR016181">
    <property type="entry name" value="Acyl_CoA_acyltransferase"/>
</dbReference>
<feature type="domain" description="N-acetyltransferase" evidence="3">
    <location>
        <begin position="1"/>
        <end position="158"/>
    </location>
</feature>
<dbReference type="Pfam" id="PF00583">
    <property type="entry name" value="Acetyltransf_1"/>
    <property type="match status" value="1"/>
</dbReference>
<gene>
    <name evidence="4" type="ORF">SAMN05421647_101149</name>
</gene>
<reference evidence="4 5" key="1">
    <citation type="submission" date="2017-01" db="EMBL/GenBank/DDBJ databases">
        <authorList>
            <person name="Mah S.A."/>
            <person name="Swanson W.J."/>
            <person name="Moy G.W."/>
            <person name="Vacquier V.D."/>
        </authorList>
    </citation>
    <scope>NUCLEOTIDE SEQUENCE [LARGE SCALE GENOMIC DNA]</scope>
    <source>
        <strain evidence="4 5">DSM 7027</strain>
    </source>
</reference>
<protein>
    <submittedName>
        <fullName evidence="4">Ribosomal protein S18 acetylase RimI</fullName>
    </submittedName>
</protein>
<dbReference type="GO" id="GO:0005840">
    <property type="term" value="C:ribosome"/>
    <property type="evidence" value="ECO:0007669"/>
    <property type="project" value="UniProtKB-KW"/>
</dbReference>
<organism evidence="4 5">
    <name type="scientific">Marinobacterium stanieri</name>
    <dbReference type="NCBI Taxonomy" id="49186"/>
    <lineage>
        <taxon>Bacteria</taxon>
        <taxon>Pseudomonadati</taxon>
        <taxon>Pseudomonadota</taxon>
        <taxon>Gammaproteobacteria</taxon>
        <taxon>Oceanospirillales</taxon>
        <taxon>Oceanospirillaceae</taxon>
        <taxon>Marinobacterium</taxon>
    </lineage>
</organism>
<dbReference type="Proteomes" id="UP000186895">
    <property type="component" value="Unassembled WGS sequence"/>
</dbReference>
<evidence type="ECO:0000313" key="4">
    <source>
        <dbReference type="EMBL" id="SIP88649.1"/>
    </source>
</evidence>
<dbReference type="RefSeq" id="WP_076460070.1">
    <property type="nucleotide sequence ID" value="NZ_FTMN01000001.1"/>
</dbReference>
<dbReference type="GO" id="GO:0016747">
    <property type="term" value="F:acyltransferase activity, transferring groups other than amino-acyl groups"/>
    <property type="evidence" value="ECO:0007669"/>
    <property type="project" value="InterPro"/>
</dbReference>
<dbReference type="Gene3D" id="3.40.630.30">
    <property type="match status" value="1"/>
</dbReference>
<evidence type="ECO:0000256" key="2">
    <source>
        <dbReference type="ARBA" id="ARBA00023315"/>
    </source>
</evidence>
<dbReference type="STRING" id="49186.SAMN05421647_101149"/>
<dbReference type="CDD" id="cd04301">
    <property type="entry name" value="NAT_SF"/>
    <property type="match status" value="1"/>
</dbReference>
<dbReference type="PROSITE" id="PS51186">
    <property type="entry name" value="GNAT"/>
    <property type="match status" value="1"/>
</dbReference>
<keyword evidence="1" id="KW-0808">Transferase</keyword>
<dbReference type="PANTHER" id="PTHR43800:SF1">
    <property type="entry name" value="PEPTIDYL-LYSINE N-ACETYLTRANSFERASE YJAB"/>
    <property type="match status" value="1"/>
</dbReference>
<keyword evidence="5" id="KW-1185">Reference proteome</keyword>
<keyword evidence="4" id="KW-0687">Ribonucleoprotein</keyword>
<evidence type="ECO:0000259" key="3">
    <source>
        <dbReference type="PROSITE" id="PS51186"/>
    </source>
</evidence>
<dbReference type="PANTHER" id="PTHR43800">
    <property type="entry name" value="PEPTIDYL-LYSINE N-ACETYLTRANSFERASE YJAB"/>
    <property type="match status" value="1"/>
</dbReference>
<proteinExistence type="predicted"/>
<sequence>MLIREVREEDVPEICKLPTAQEELFYCFPKSVFPLAEETVRESILTRTDSTVIEAEGRIVAFANFYHWGSEVCAIGNVVVKASHRGCGIARLLIRHMIELGFDKHGTNAIKVSCFNRNAAGLLLYAKLGFQPCAIEQRTDYNGERVALVHFQLQKAAALTVR</sequence>
<keyword evidence="4" id="KW-0689">Ribosomal protein</keyword>